<evidence type="ECO:0000256" key="6">
    <source>
        <dbReference type="ARBA" id="ARBA00022723"/>
    </source>
</evidence>
<evidence type="ECO:0000256" key="5">
    <source>
        <dbReference type="ARBA" id="ARBA00022692"/>
    </source>
</evidence>
<dbReference type="GO" id="GO:0016020">
    <property type="term" value="C:membrane"/>
    <property type="evidence" value="ECO:0007669"/>
    <property type="project" value="UniProtKB-SubCell"/>
</dbReference>
<evidence type="ECO:0000256" key="2">
    <source>
        <dbReference type="ARBA" id="ARBA00004167"/>
    </source>
</evidence>
<dbReference type="InterPro" id="IPR002401">
    <property type="entry name" value="Cyt_P450_E_grp-I"/>
</dbReference>
<evidence type="ECO:0000256" key="4">
    <source>
        <dbReference type="ARBA" id="ARBA00022617"/>
    </source>
</evidence>
<protein>
    <recommendedName>
        <fullName evidence="15">Cytochrome P450</fullName>
    </recommendedName>
</protein>
<dbReference type="GO" id="GO:0005506">
    <property type="term" value="F:iron ion binding"/>
    <property type="evidence" value="ECO:0007669"/>
    <property type="project" value="InterPro"/>
</dbReference>
<evidence type="ECO:0000256" key="7">
    <source>
        <dbReference type="ARBA" id="ARBA00022989"/>
    </source>
</evidence>
<reference evidence="14" key="1">
    <citation type="journal article" date="2019" name="Gigascience">
        <title>De novo genome assembly of the endangered Acer yangbiense, a plant species with extremely small populations endemic to Yunnan Province, China.</title>
        <authorList>
            <person name="Yang J."/>
            <person name="Wariss H.M."/>
            <person name="Tao L."/>
            <person name="Zhang R."/>
            <person name="Yun Q."/>
            <person name="Hollingsworth P."/>
            <person name="Dao Z."/>
            <person name="Luo G."/>
            <person name="Guo H."/>
            <person name="Ma Y."/>
            <person name="Sun W."/>
        </authorList>
    </citation>
    <scope>NUCLEOTIDE SEQUENCE [LARGE SCALE GENOMIC DNA]</scope>
    <source>
        <strain evidence="14">cv. Malutang</strain>
    </source>
</reference>
<evidence type="ECO:0008006" key="15">
    <source>
        <dbReference type="Google" id="ProtNLM"/>
    </source>
</evidence>
<evidence type="ECO:0000256" key="8">
    <source>
        <dbReference type="ARBA" id="ARBA00023002"/>
    </source>
</evidence>
<dbReference type="AlphaFoldDB" id="A0A5C7IFC7"/>
<comment type="cofactor">
    <cofactor evidence="1">
        <name>heme</name>
        <dbReference type="ChEBI" id="CHEBI:30413"/>
    </cofactor>
</comment>
<dbReference type="Pfam" id="PF00067">
    <property type="entry name" value="p450"/>
    <property type="match status" value="1"/>
</dbReference>
<keyword evidence="4" id="KW-0349">Heme</keyword>
<dbReference type="PANTHER" id="PTHR47953">
    <property type="entry name" value="OS08G0105600 PROTEIN"/>
    <property type="match status" value="1"/>
</dbReference>
<evidence type="ECO:0000256" key="11">
    <source>
        <dbReference type="ARBA" id="ARBA00023136"/>
    </source>
</evidence>
<keyword evidence="7 12" id="KW-1133">Transmembrane helix</keyword>
<evidence type="ECO:0000256" key="3">
    <source>
        <dbReference type="ARBA" id="ARBA00010617"/>
    </source>
</evidence>
<dbReference type="EMBL" id="VAHF01000003">
    <property type="protein sequence ID" value="TXG67694.1"/>
    <property type="molecule type" value="Genomic_DNA"/>
</dbReference>
<keyword evidence="5 12" id="KW-0812">Transmembrane</keyword>
<dbReference type="SUPFAM" id="SSF48264">
    <property type="entry name" value="Cytochrome P450"/>
    <property type="match status" value="1"/>
</dbReference>
<evidence type="ECO:0000256" key="1">
    <source>
        <dbReference type="ARBA" id="ARBA00001971"/>
    </source>
</evidence>
<keyword evidence="14" id="KW-1185">Reference proteome</keyword>
<dbReference type="Proteomes" id="UP000323000">
    <property type="component" value="Chromosome 3"/>
</dbReference>
<accession>A0A5C7IFC7</accession>
<dbReference type="PRINTS" id="PR00385">
    <property type="entry name" value="P450"/>
</dbReference>
<evidence type="ECO:0000313" key="13">
    <source>
        <dbReference type="EMBL" id="TXG67694.1"/>
    </source>
</evidence>
<dbReference type="PANTHER" id="PTHR47953:SF19">
    <property type="entry name" value="OS06G0641600 PROTEIN"/>
    <property type="match status" value="1"/>
</dbReference>
<dbReference type="PRINTS" id="PR00463">
    <property type="entry name" value="EP450I"/>
</dbReference>
<comment type="similarity">
    <text evidence="3">Belongs to the cytochrome P450 family.</text>
</comment>
<feature type="transmembrane region" description="Helical" evidence="12">
    <location>
        <begin position="12"/>
        <end position="32"/>
    </location>
</feature>
<dbReference type="OrthoDB" id="1470350at2759"/>
<evidence type="ECO:0000256" key="10">
    <source>
        <dbReference type="ARBA" id="ARBA00023033"/>
    </source>
</evidence>
<dbReference type="GO" id="GO:0016705">
    <property type="term" value="F:oxidoreductase activity, acting on paired donors, with incorporation or reduction of molecular oxygen"/>
    <property type="evidence" value="ECO:0007669"/>
    <property type="project" value="InterPro"/>
</dbReference>
<name>A0A5C7IFC7_9ROSI</name>
<dbReference type="GO" id="GO:0020037">
    <property type="term" value="F:heme binding"/>
    <property type="evidence" value="ECO:0007669"/>
    <property type="project" value="InterPro"/>
</dbReference>
<organism evidence="13 14">
    <name type="scientific">Acer yangbiense</name>
    <dbReference type="NCBI Taxonomy" id="1000413"/>
    <lineage>
        <taxon>Eukaryota</taxon>
        <taxon>Viridiplantae</taxon>
        <taxon>Streptophyta</taxon>
        <taxon>Embryophyta</taxon>
        <taxon>Tracheophyta</taxon>
        <taxon>Spermatophyta</taxon>
        <taxon>Magnoliopsida</taxon>
        <taxon>eudicotyledons</taxon>
        <taxon>Gunneridae</taxon>
        <taxon>Pentapetalae</taxon>
        <taxon>rosids</taxon>
        <taxon>malvids</taxon>
        <taxon>Sapindales</taxon>
        <taxon>Sapindaceae</taxon>
        <taxon>Hippocastanoideae</taxon>
        <taxon>Acereae</taxon>
        <taxon>Acer</taxon>
    </lineage>
</organism>
<gene>
    <name evidence="13" type="ORF">EZV62_008969</name>
</gene>
<dbReference type="InterPro" id="IPR052306">
    <property type="entry name" value="CYP450_71D"/>
</dbReference>
<evidence type="ECO:0000256" key="9">
    <source>
        <dbReference type="ARBA" id="ARBA00023004"/>
    </source>
</evidence>
<keyword evidence="8" id="KW-0560">Oxidoreductase</keyword>
<dbReference type="InterPro" id="IPR001128">
    <property type="entry name" value="Cyt_P450"/>
</dbReference>
<dbReference type="InterPro" id="IPR036396">
    <property type="entry name" value="Cyt_P450_sf"/>
</dbReference>
<comment type="caution">
    <text evidence="13">The sequence shown here is derived from an EMBL/GenBank/DDBJ whole genome shotgun (WGS) entry which is preliminary data.</text>
</comment>
<evidence type="ECO:0000313" key="14">
    <source>
        <dbReference type="Proteomes" id="UP000323000"/>
    </source>
</evidence>
<keyword evidence="11 12" id="KW-0472">Membrane</keyword>
<proteinExistence type="inferred from homology"/>
<dbReference type="Gene3D" id="1.10.630.10">
    <property type="entry name" value="Cytochrome P450"/>
    <property type="match status" value="1"/>
</dbReference>
<comment type="subcellular location">
    <subcellularLocation>
        <location evidence="2">Membrane</location>
        <topology evidence="2">Single-pass membrane protein</topology>
    </subcellularLocation>
</comment>
<dbReference type="GO" id="GO:0004497">
    <property type="term" value="F:monooxygenase activity"/>
    <property type="evidence" value="ECO:0007669"/>
    <property type="project" value="UniProtKB-KW"/>
</dbReference>
<evidence type="ECO:0000256" key="12">
    <source>
        <dbReference type="SAM" id="Phobius"/>
    </source>
</evidence>
<keyword evidence="9" id="KW-0408">Iron</keyword>
<keyword evidence="6" id="KW-0479">Metal-binding</keyword>
<sequence>MANRQIYPRGHGNYLSLEICTILLLALIFLVVKEVSAEFAKEVMNNHDLIFASRPYNLAADIMCYNSSNIVFSPYGEFWRQLRKICLLQLLMSFQGQPLEFGKKSKQQELFLSILEETSKLSGGFNIIDVFPSMEGLLHWFGGIKSQLEKMHQEADQIVENIINDHKMGKTTVELGKNEKNYEDLVDDVFTAGSETSATVIDWTMSELMKNPKIMKKAQCEVREVFNRIGRTDETGINEMKFLKLVIKETMRLHPPAPLLVPRECGE</sequence>
<keyword evidence="10" id="KW-0503">Monooxygenase</keyword>